<proteinExistence type="predicted"/>
<accession>A0A7W6CBC8</accession>
<sequence length="132" mass="14453">MTASVKAVKHDNVDKARTAWGESLPDWVTVLAEACNQQSQSAIARKIGYSASAVSQVLSNSYQNGDIARVELAVRGGLLAETVQCPVMGDLPRNECLAWQRKPFATTNSHRVRMYQACRRNCPFSLIGGNDQ</sequence>
<dbReference type="GO" id="GO:0003677">
    <property type="term" value="F:DNA binding"/>
    <property type="evidence" value="ECO:0007669"/>
    <property type="project" value="InterPro"/>
</dbReference>
<comment type="caution">
    <text evidence="1">The sequence shown here is derived from an EMBL/GenBank/DDBJ whole genome shotgun (WGS) entry which is preliminary data.</text>
</comment>
<dbReference type="EMBL" id="JACIDV010000009">
    <property type="protein sequence ID" value="MBB3947248.1"/>
    <property type="molecule type" value="Genomic_DNA"/>
</dbReference>
<dbReference type="AlphaFoldDB" id="A0A7W6CBC8"/>
<organism evidence="1 2">
    <name type="scientific">Rhizobium skierniewicense</name>
    <dbReference type="NCBI Taxonomy" id="984260"/>
    <lineage>
        <taxon>Bacteria</taxon>
        <taxon>Pseudomonadati</taxon>
        <taxon>Pseudomonadota</taxon>
        <taxon>Alphaproteobacteria</taxon>
        <taxon>Hyphomicrobiales</taxon>
        <taxon>Rhizobiaceae</taxon>
        <taxon>Rhizobium/Agrobacterium group</taxon>
        <taxon>Rhizobium</taxon>
    </lineage>
</organism>
<dbReference type="Gene3D" id="1.10.260.40">
    <property type="entry name" value="lambda repressor-like DNA-binding domains"/>
    <property type="match status" value="1"/>
</dbReference>
<dbReference type="InterPro" id="IPR010982">
    <property type="entry name" value="Lambda_DNA-bd_dom_sf"/>
</dbReference>
<evidence type="ECO:0000313" key="1">
    <source>
        <dbReference type="EMBL" id="MBB3947248.1"/>
    </source>
</evidence>
<dbReference type="RefSeq" id="WP_183897103.1">
    <property type="nucleotide sequence ID" value="NZ_JACIDV010000009.1"/>
</dbReference>
<name>A0A7W6CBC8_9HYPH</name>
<reference evidence="1 2" key="1">
    <citation type="submission" date="2020-08" db="EMBL/GenBank/DDBJ databases">
        <title>Genomic Encyclopedia of Type Strains, Phase IV (KMG-IV): sequencing the most valuable type-strain genomes for metagenomic binning, comparative biology and taxonomic classification.</title>
        <authorList>
            <person name="Goeker M."/>
        </authorList>
    </citation>
    <scope>NUCLEOTIDE SEQUENCE [LARGE SCALE GENOMIC DNA]</scope>
    <source>
        <strain evidence="1 2">DSM 26438</strain>
    </source>
</reference>
<protein>
    <recommendedName>
        <fullName evidence="3">Transcriptional regulator</fullName>
    </recommendedName>
</protein>
<evidence type="ECO:0000313" key="2">
    <source>
        <dbReference type="Proteomes" id="UP000565286"/>
    </source>
</evidence>
<dbReference type="Proteomes" id="UP000565286">
    <property type="component" value="Unassembled WGS sequence"/>
</dbReference>
<keyword evidence="2" id="KW-1185">Reference proteome</keyword>
<evidence type="ECO:0008006" key="3">
    <source>
        <dbReference type="Google" id="ProtNLM"/>
    </source>
</evidence>
<gene>
    <name evidence="1" type="ORF">GGQ73_003214</name>
</gene>